<dbReference type="InterPro" id="IPR000971">
    <property type="entry name" value="Globin"/>
</dbReference>
<proteinExistence type="inferred from homology"/>
<accession>A0A4W4DUB2</accession>
<comment type="function">
    <text evidence="1">Involved in oxygen transport from gills to the various peripheral tissues.</text>
</comment>
<dbReference type="GO" id="GO:0020037">
    <property type="term" value="F:heme binding"/>
    <property type="evidence" value="ECO:0007669"/>
    <property type="project" value="InterPro"/>
</dbReference>
<dbReference type="GO" id="GO:0019825">
    <property type="term" value="F:oxygen binding"/>
    <property type="evidence" value="ECO:0007669"/>
    <property type="project" value="InterPro"/>
</dbReference>
<dbReference type="GO" id="GO:0043177">
    <property type="term" value="F:organic acid binding"/>
    <property type="evidence" value="ECO:0007669"/>
    <property type="project" value="TreeGrafter"/>
</dbReference>
<dbReference type="Ensembl" id="ENSEEET00000002967.2">
    <property type="protein sequence ID" value="ENSEEEP00000002921.2"/>
    <property type="gene ID" value="ENSEEEG00000001606.2"/>
</dbReference>
<dbReference type="AlphaFoldDB" id="A0A4W4DUB2"/>
<name>A0A4W4DUB2_ELEEL</name>
<keyword evidence="5 9" id="KW-0349">Heme</keyword>
<evidence type="ECO:0000313" key="12">
    <source>
        <dbReference type="Proteomes" id="UP000314983"/>
    </source>
</evidence>
<sequence>VESQAERSAIVGLWEQLSVDEIGPQALARLLIVYPWTQRYFASLGDLSSPAAIMGNPKVATHGKVVMGALEKGVKNLDDIKSTYAALSEMHSDKFHVDPDNFKLLTESLTICVAMKLGPSVFTADAQDAWSKFLAVVVSAFCEQSR</sequence>
<dbReference type="PROSITE" id="PS01033">
    <property type="entry name" value="GLOBIN"/>
    <property type="match status" value="1"/>
</dbReference>
<dbReference type="InterPro" id="IPR002337">
    <property type="entry name" value="Hemoglobin_b"/>
</dbReference>
<keyword evidence="6 9" id="KW-0561">Oxygen transport</keyword>
<feature type="domain" description="Globin" evidence="10">
    <location>
        <begin position="1"/>
        <end position="146"/>
    </location>
</feature>
<dbReference type="Pfam" id="PF00042">
    <property type="entry name" value="Globin"/>
    <property type="match status" value="1"/>
</dbReference>
<dbReference type="Gene3D" id="1.10.490.10">
    <property type="entry name" value="Globins"/>
    <property type="match status" value="1"/>
</dbReference>
<dbReference type="PRINTS" id="PR00814">
    <property type="entry name" value="BETAHAEM"/>
</dbReference>
<dbReference type="PANTHER" id="PTHR11442:SF102">
    <property type="entry name" value="HEMOGLOBIN SUBUNIT BETA-1-RELATED"/>
    <property type="match status" value="1"/>
</dbReference>
<dbReference type="InterPro" id="IPR009050">
    <property type="entry name" value="Globin-like_sf"/>
</dbReference>
<evidence type="ECO:0000256" key="6">
    <source>
        <dbReference type="ARBA" id="ARBA00022621"/>
    </source>
</evidence>
<dbReference type="GO" id="GO:0005344">
    <property type="term" value="F:oxygen carrier activity"/>
    <property type="evidence" value="ECO:0007669"/>
    <property type="project" value="UniProtKB-KW"/>
</dbReference>
<keyword evidence="4 9" id="KW-0813">Transport</keyword>
<dbReference type="GO" id="GO:0072562">
    <property type="term" value="C:blood microparticle"/>
    <property type="evidence" value="ECO:0007669"/>
    <property type="project" value="TreeGrafter"/>
</dbReference>
<evidence type="ECO:0000259" key="10">
    <source>
        <dbReference type="PROSITE" id="PS01033"/>
    </source>
</evidence>
<dbReference type="GO" id="GO:0031838">
    <property type="term" value="C:haptoglobin-hemoglobin complex"/>
    <property type="evidence" value="ECO:0007669"/>
    <property type="project" value="TreeGrafter"/>
</dbReference>
<comment type="subunit">
    <text evidence="3">Heterotetramer of two alpha chains and two beta chains.</text>
</comment>
<keyword evidence="7" id="KW-0479">Metal-binding</keyword>
<dbReference type="CDD" id="cd08925">
    <property type="entry name" value="Hb-beta-like"/>
    <property type="match status" value="1"/>
</dbReference>
<comment type="similarity">
    <text evidence="2 9">Belongs to the globin family.</text>
</comment>
<dbReference type="GO" id="GO:0005833">
    <property type="term" value="C:hemoglobin complex"/>
    <property type="evidence" value="ECO:0007669"/>
    <property type="project" value="InterPro"/>
</dbReference>
<dbReference type="GO" id="GO:0004601">
    <property type="term" value="F:peroxidase activity"/>
    <property type="evidence" value="ECO:0007669"/>
    <property type="project" value="TreeGrafter"/>
</dbReference>
<evidence type="ECO:0000313" key="11">
    <source>
        <dbReference type="Ensembl" id="ENSEEEP00000002921.2"/>
    </source>
</evidence>
<dbReference type="InterPro" id="IPR012292">
    <property type="entry name" value="Globin/Proto"/>
</dbReference>
<evidence type="ECO:0000256" key="8">
    <source>
        <dbReference type="ARBA" id="ARBA00023004"/>
    </source>
</evidence>
<evidence type="ECO:0000256" key="2">
    <source>
        <dbReference type="ARBA" id="ARBA00008705"/>
    </source>
</evidence>
<reference evidence="11" key="3">
    <citation type="submission" date="2020-05" db="EMBL/GenBank/DDBJ databases">
        <title>Electrophorus electricus (electric eel) genome, fEleEle1, primary haplotype.</title>
        <authorList>
            <person name="Myers G."/>
            <person name="Meyer A."/>
            <person name="Fedrigo O."/>
            <person name="Formenti G."/>
            <person name="Rhie A."/>
            <person name="Tracey A."/>
            <person name="Sims Y."/>
            <person name="Jarvis E.D."/>
        </authorList>
    </citation>
    <scope>NUCLEOTIDE SEQUENCE [LARGE SCALE GENOMIC DNA]</scope>
</reference>
<protein>
    <recommendedName>
        <fullName evidence="10">Globin domain-containing protein</fullName>
    </recommendedName>
</protein>
<reference evidence="11" key="4">
    <citation type="submission" date="2025-08" db="UniProtKB">
        <authorList>
            <consortium name="Ensembl"/>
        </authorList>
    </citation>
    <scope>IDENTIFICATION</scope>
</reference>
<dbReference type="GO" id="GO:0042744">
    <property type="term" value="P:hydrogen peroxide catabolic process"/>
    <property type="evidence" value="ECO:0007669"/>
    <property type="project" value="TreeGrafter"/>
</dbReference>
<evidence type="ECO:0000256" key="4">
    <source>
        <dbReference type="ARBA" id="ARBA00022448"/>
    </source>
</evidence>
<reference evidence="12" key="2">
    <citation type="journal article" date="2017" name="Sci. Adv.">
        <title>A tail of two voltages: Proteomic comparison of the three electric organs of the electric eel.</title>
        <authorList>
            <person name="Traeger L.L."/>
            <person name="Sabat G."/>
            <person name="Barrett-Wilt G.A."/>
            <person name="Wells G.B."/>
            <person name="Sussman M.R."/>
        </authorList>
    </citation>
    <scope>NUCLEOTIDE SEQUENCE [LARGE SCALE GENOMIC DNA]</scope>
</reference>
<dbReference type="GO" id="GO:0031720">
    <property type="term" value="F:haptoglobin binding"/>
    <property type="evidence" value="ECO:0007669"/>
    <property type="project" value="TreeGrafter"/>
</dbReference>
<evidence type="ECO:0000256" key="9">
    <source>
        <dbReference type="RuleBase" id="RU000356"/>
    </source>
</evidence>
<evidence type="ECO:0000256" key="7">
    <source>
        <dbReference type="ARBA" id="ARBA00022723"/>
    </source>
</evidence>
<dbReference type="Proteomes" id="UP000314983">
    <property type="component" value="Chromosome 8"/>
</dbReference>
<dbReference type="InterPro" id="IPR050056">
    <property type="entry name" value="Hemoglobin_oxygen_transport"/>
</dbReference>
<evidence type="ECO:0000256" key="3">
    <source>
        <dbReference type="ARBA" id="ARBA00011125"/>
    </source>
</evidence>
<dbReference type="SUPFAM" id="SSF46458">
    <property type="entry name" value="Globin-like"/>
    <property type="match status" value="1"/>
</dbReference>
<evidence type="ECO:0000256" key="5">
    <source>
        <dbReference type="ARBA" id="ARBA00022617"/>
    </source>
</evidence>
<dbReference type="PANTHER" id="PTHR11442">
    <property type="entry name" value="HEMOGLOBIN FAMILY MEMBER"/>
    <property type="match status" value="1"/>
</dbReference>
<dbReference type="GeneTree" id="ENSGT00940000157809"/>
<organism evidence="11 12">
    <name type="scientific">Electrophorus electricus</name>
    <name type="common">Electric eel</name>
    <name type="synonym">Gymnotus electricus</name>
    <dbReference type="NCBI Taxonomy" id="8005"/>
    <lineage>
        <taxon>Eukaryota</taxon>
        <taxon>Metazoa</taxon>
        <taxon>Chordata</taxon>
        <taxon>Craniata</taxon>
        <taxon>Vertebrata</taxon>
        <taxon>Euteleostomi</taxon>
        <taxon>Actinopterygii</taxon>
        <taxon>Neopterygii</taxon>
        <taxon>Teleostei</taxon>
        <taxon>Ostariophysi</taxon>
        <taxon>Gymnotiformes</taxon>
        <taxon>Gymnotoidei</taxon>
        <taxon>Gymnotidae</taxon>
        <taxon>Electrophorus</taxon>
    </lineage>
</organism>
<gene>
    <name evidence="11" type="primary">HBE1</name>
</gene>
<dbReference type="GO" id="GO:0046872">
    <property type="term" value="F:metal ion binding"/>
    <property type="evidence" value="ECO:0007669"/>
    <property type="project" value="UniProtKB-KW"/>
</dbReference>
<evidence type="ECO:0000256" key="1">
    <source>
        <dbReference type="ARBA" id="ARBA00002650"/>
    </source>
</evidence>
<reference evidence="11" key="5">
    <citation type="submission" date="2025-09" db="UniProtKB">
        <authorList>
            <consortium name="Ensembl"/>
        </authorList>
    </citation>
    <scope>IDENTIFICATION</scope>
</reference>
<reference evidence="12" key="1">
    <citation type="journal article" date="2014" name="Science">
        <title>Nonhuman genetics. Genomic basis for the convergent evolution of electric organs.</title>
        <authorList>
            <person name="Gallant J.R."/>
            <person name="Traeger L.L."/>
            <person name="Volkening J.D."/>
            <person name="Moffett H."/>
            <person name="Chen P.H."/>
            <person name="Novina C.D."/>
            <person name="Phillips G.N.Jr."/>
            <person name="Anand R."/>
            <person name="Wells G.B."/>
            <person name="Pinch M."/>
            <person name="Guth R."/>
            <person name="Unguez G.A."/>
            <person name="Albert J.S."/>
            <person name="Zakon H.H."/>
            <person name="Samanta M.P."/>
            <person name="Sussman M.R."/>
        </authorList>
    </citation>
    <scope>NUCLEOTIDE SEQUENCE [LARGE SCALE GENOMIC DNA]</scope>
</reference>
<keyword evidence="12" id="KW-1185">Reference proteome</keyword>
<keyword evidence="8" id="KW-0408">Iron</keyword>